<accession>A0A6N8KWY9</accession>
<name>A0A6N8KWY9_9SPHI</name>
<proteinExistence type="predicted"/>
<dbReference type="SUPFAM" id="SSF53448">
    <property type="entry name" value="Nucleotide-diphospho-sugar transferases"/>
    <property type="match status" value="1"/>
</dbReference>
<keyword evidence="2 3" id="KW-0548">Nucleotidyltransferase</keyword>
<dbReference type="GO" id="GO:0050518">
    <property type="term" value="F:2-C-methyl-D-erythritol 4-phosphate cytidylyltransferase activity"/>
    <property type="evidence" value="ECO:0007669"/>
    <property type="project" value="UniProtKB-EC"/>
</dbReference>
<dbReference type="NCBIfam" id="TIGR00453">
    <property type="entry name" value="ispD"/>
    <property type="match status" value="1"/>
</dbReference>
<keyword evidence="4" id="KW-1185">Reference proteome</keyword>
<dbReference type="InterPro" id="IPR050088">
    <property type="entry name" value="IspD/TarI_cytidylyltransf_bact"/>
</dbReference>
<dbReference type="Proteomes" id="UP000435036">
    <property type="component" value="Unassembled WGS sequence"/>
</dbReference>
<sequence>MNQNFVIIVAAGTGSRMNSTLPKQFMELVGMPVLMHTIRQFAEASIHPEILVVLSESMLDYWQNLVQEQGFSYPHAVCSGGDTRFQSVKAGISYLQENYTIQDDAKIAIHDAARPIISDSLINSLFETCNSQHPAVIPAMQSSSSVRLGDASNNEAIDRNQVWLVQTPQIFLAGLLSQAYKQAEDPLFTDDASVVEKMSNSIFIHPGDPKNIKITFNEDIAIAQYYLTSSIQNR</sequence>
<evidence type="ECO:0000313" key="4">
    <source>
        <dbReference type="Proteomes" id="UP000435036"/>
    </source>
</evidence>
<dbReference type="EMBL" id="WSQA01000005">
    <property type="protein sequence ID" value="MVZ61925.1"/>
    <property type="molecule type" value="Genomic_DNA"/>
</dbReference>
<dbReference type="Gene3D" id="3.90.550.10">
    <property type="entry name" value="Spore Coat Polysaccharide Biosynthesis Protein SpsA, Chain A"/>
    <property type="match status" value="1"/>
</dbReference>
<dbReference type="CDD" id="cd02516">
    <property type="entry name" value="CDP-ME_synthetase"/>
    <property type="match status" value="1"/>
</dbReference>
<dbReference type="AlphaFoldDB" id="A0A6N8KWY9"/>
<keyword evidence="1 3" id="KW-0808">Transferase</keyword>
<dbReference type="RefSeq" id="WP_160368676.1">
    <property type="nucleotide sequence ID" value="NZ_WSQA01000005.1"/>
</dbReference>
<comment type="caution">
    <text evidence="3">The sequence shown here is derived from an EMBL/GenBank/DDBJ whole genome shotgun (WGS) entry which is preliminary data.</text>
</comment>
<evidence type="ECO:0000256" key="2">
    <source>
        <dbReference type="ARBA" id="ARBA00022695"/>
    </source>
</evidence>
<dbReference type="EC" id="2.7.7.60" evidence="3"/>
<protein>
    <submittedName>
        <fullName evidence="3">2-C-methyl-D-erythritol 4-phosphate cytidylyltransferase</fullName>
        <ecNumber evidence="3">2.7.7.60</ecNumber>
    </submittedName>
</protein>
<gene>
    <name evidence="3" type="primary">ispD</name>
    <name evidence="3" type="ORF">GQF63_07840</name>
</gene>
<dbReference type="Pfam" id="PF01128">
    <property type="entry name" value="IspD"/>
    <property type="match status" value="1"/>
</dbReference>
<dbReference type="FunFam" id="3.90.550.10:FF:000003">
    <property type="entry name" value="2-C-methyl-D-erythritol 4-phosphate cytidylyltransferase"/>
    <property type="match status" value="1"/>
</dbReference>
<dbReference type="InterPro" id="IPR001228">
    <property type="entry name" value="IspD"/>
</dbReference>
<dbReference type="PANTHER" id="PTHR32125:SF4">
    <property type="entry name" value="2-C-METHYL-D-ERYTHRITOL 4-PHOSPHATE CYTIDYLYLTRANSFERASE, CHLOROPLASTIC"/>
    <property type="match status" value="1"/>
</dbReference>
<dbReference type="GO" id="GO:0008299">
    <property type="term" value="P:isoprenoid biosynthetic process"/>
    <property type="evidence" value="ECO:0007669"/>
    <property type="project" value="InterPro"/>
</dbReference>
<evidence type="ECO:0000313" key="3">
    <source>
        <dbReference type="EMBL" id="MVZ61925.1"/>
    </source>
</evidence>
<dbReference type="InterPro" id="IPR029044">
    <property type="entry name" value="Nucleotide-diphossugar_trans"/>
</dbReference>
<reference evidence="3 4" key="1">
    <citation type="submission" date="2019-12" db="EMBL/GenBank/DDBJ databases">
        <authorList>
            <person name="Dong K."/>
        </authorList>
    </citation>
    <scope>NUCLEOTIDE SEQUENCE [LARGE SCALE GENOMIC DNA]</scope>
    <source>
        <strain evidence="3 4">JCM 31225</strain>
    </source>
</reference>
<dbReference type="InterPro" id="IPR034683">
    <property type="entry name" value="IspD/TarI"/>
</dbReference>
<organism evidence="3 4">
    <name type="scientific">Sphingobacterium humi</name>
    <dbReference type="NCBI Taxonomy" id="1796905"/>
    <lineage>
        <taxon>Bacteria</taxon>
        <taxon>Pseudomonadati</taxon>
        <taxon>Bacteroidota</taxon>
        <taxon>Sphingobacteriia</taxon>
        <taxon>Sphingobacteriales</taxon>
        <taxon>Sphingobacteriaceae</taxon>
        <taxon>Sphingobacterium</taxon>
    </lineage>
</organism>
<evidence type="ECO:0000256" key="1">
    <source>
        <dbReference type="ARBA" id="ARBA00022679"/>
    </source>
</evidence>
<dbReference type="PANTHER" id="PTHR32125">
    <property type="entry name" value="2-C-METHYL-D-ERYTHRITOL 4-PHOSPHATE CYTIDYLYLTRANSFERASE, CHLOROPLASTIC"/>
    <property type="match status" value="1"/>
</dbReference>
<dbReference type="OrthoDB" id="9806837at2"/>